<evidence type="ECO:0000313" key="6">
    <source>
        <dbReference type="Proteomes" id="UP000070539"/>
    </source>
</evidence>
<dbReference type="SUPFAM" id="SSF48179">
    <property type="entry name" value="6-phosphogluconate dehydrogenase C-terminal domain-like"/>
    <property type="match status" value="1"/>
</dbReference>
<organism evidence="5 6">
    <name type="scientific">Anaerotignum neopropionicum</name>
    <dbReference type="NCBI Taxonomy" id="36847"/>
    <lineage>
        <taxon>Bacteria</taxon>
        <taxon>Bacillati</taxon>
        <taxon>Bacillota</taxon>
        <taxon>Clostridia</taxon>
        <taxon>Lachnospirales</taxon>
        <taxon>Anaerotignaceae</taxon>
        <taxon>Anaerotignum</taxon>
    </lineage>
</organism>
<dbReference type="STRING" id="36847.CLNEO_13270"/>
<accession>A0A136WFL9</accession>
<dbReference type="PROSITE" id="PS51176">
    <property type="entry name" value="PDH_ADH"/>
    <property type="match status" value="1"/>
</dbReference>
<dbReference type="GO" id="GO:0004665">
    <property type="term" value="F:prephenate dehydrogenase (NADP+) activity"/>
    <property type="evidence" value="ECO:0007669"/>
    <property type="project" value="InterPro"/>
</dbReference>
<dbReference type="Pfam" id="PF20463">
    <property type="entry name" value="PDH_C"/>
    <property type="match status" value="1"/>
</dbReference>
<evidence type="ECO:0000256" key="3">
    <source>
        <dbReference type="ARBA" id="ARBA00029440"/>
    </source>
</evidence>
<evidence type="ECO:0000256" key="1">
    <source>
        <dbReference type="ARBA" id="ARBA00007964"/>
    </source>
</evidence>
<gene>
    <name evidence="5" type="ORF">CLNEO_13270</name>
</gene>
<dbReference type="GO" id="GO:0008977">
    <property type="term" value="F:prephenate dehydrogenase (NAD+) activity"/>
    <property type="evidence" value="ECO:0007669"/>
    <property type="project" value="InterPro"/>
</dbReference>
<dbReference type="OrthoDB" id="9802008at2"/>
<dbReference type="RefSeq" id="WP_066086314.1">
    <property type="nucleotide sequence ID" value="NZ_LRVM01000003.1"/>
</dbReference>
<name>A0A136WFL9_9FIRM</name>
<dbReference type="Gene3D" id="3.40.50.720">
    <property type="entry name" value="NAD(P)-binding Rossmann-like Domain"/>
    <property type="match status" value="1"/>
</dbReference>
<reference evidence="5 6" key="1">
    <citation type="submission" date="2016-01" db="EMBL/GenBank/DDBJ databases">
        <title>Genome sequence of Clostridium neopropionicum X4, DSM-3847.</title>
        <authorList>
            <person name="Poehlein A."/>
            <person name="Beck M.H."/>
            <person name="Bengelsdorf F.R."/>
            <person name="Daniel R."/>
            <person name="Duerre P."/>
        </authorList>
    </citation>
    <scope>NUCLEOTIDE SEQUENCE [LARGE SCALE GENOMIC DNA]</scope>
    <source>
        <strain evidence="5 6">DSM-3847</strain>
    </source>
</reference>
<dbReference type="InterPro" id="IPR036291">
    <property type="entry name" value="NAD(P)-bd_dom_sf"/>
</dbReference>
<comment type="caution">
    <text evidence="5">The sequence shown here is derived from an EMBL/GenBank/DDBJ whole genome shotgun (WGS) entry which is preliminary data.</text>
</comment>
<feature type="domain" description="Prephenate/arogenate dehydrogenase" evidence="4">
    <location>
        <begin position="1"/>
        <end position="282"/>
    </location>
</feature>
<evidence type="ECO:0000256" key="2">
    <source>
        <dbReference type="ARBA" id="ARBA00023002"/>
    </source>
</evidence>
<dbReference type="AlphaFoldDB" id="A0A136WFL9"/>
<dbReference type="SUPFAM" id="SSF51735">
    <property type="entry name" value="NAD(P)-binding Rossmann-fold domains"/>
    <property type="match status" value="1"/>
</dbReference>
<evidence type="ECO:0000313" key="5">
    <source>
        <dbReference type="EMBL" id="KXL53356.1"/>
    </source>
</evidence>
<dbReference type="PANTHER" id="PTHR21363">
    <property type="entry name" value="PREPHENATE DEHYDROGENASE"/>
    <property type="match status" value="1"/>
</dbReference>
<comment type="pathway">
    <text evidence="3">Amino-acid biosynthesis.</text>
</comment>
<dbReference type="PANTHER" id="PTHR21363:SF0">
    <property type="entry name" value="PREPHENATE DEHYDROGENASE [NADP(+)]"/>
    <property type="match status" value="1"/>
</dbReference>
<proteinExistence type="inferred from homology"/>
<sequence length="282" mass="31018">MKIGVIGLGLIGGSMAKAIKQKTEHMVFGWDQSESVRYSARLAEGVHDILEDGDPSGCDLVIIALYPSATVDYVNKFASNFKKGAMVVDCAGVKREVCQPLEAVAKDNGFIFCGAHPMAGIERSGFTYSTSALFEGATMILTPYTGTDIAPMNELSLFFKSLGFAKMQVATDAEHDQMIAYTSQLAHVVSSAYIKSELSPKFKGFSAGSFHDMTRVAKLNETMWTELFLDNNDFLANEIDDLIARLQEYSKAIRGKDSEKLKSMLKEGKEKRLAIDEVKEFE</sequence>
<dbReference type="InterPro" id="IPR050812">
    <property type="entry name" value="Preph/Arog_dehydrog"/>
</dbReference>
<dbReference type="InterPro" id="IPR003099">
    <property type="entry name" value="Prephen_DH"/>
</dbReference>
<evidence type="ECO:0000259" key="4">
    <source>
        <dbReference type="PROSITE" id="PS51176"/>
    </source>
</evidence>
<dbReference type="Pfam" id="PF02153">
    <property type="entry name" value="PDH_N"/>
    <property type="match status" value="1"/>
</dbReference>
<dbReference type="Gene3D" id="1.10.3660.10">
    <property type="entry name" value="6-phosphogluconate dehydrogenase C-terminal like domain"/>
    <property type="match status" value="1"/>
</dbReference>
<keyword evidence="6" id="KW-1185">Reference proteome</keyword>
<dbReference type="GO" id="GO:0006571">
    <property type="term" value="P:tyrosine biosynthetic process"/>
    <property type="evidence" value="ECO:0007669"/>
    <property type="project" value="InterPro"/>
</dbReference>
<dbReference type="GO" id="GO:0070403">
    <property type="term" value="F:NAD+ binding"/>
    <property type="evidence" value="ECO:0007669"/>
    <property type="project" value="InterPro"/>
</dbReference>
<dbReference type="EMBL" id="LRVM01000003">
    <property type="protein sequence ID" value="KXL53356.1"/>
    <property type="molecule type" value="Genomic_DNA"/>
</dbReference>
<dbReference type="InterPro" id="IPR046825">
    <property type="entry name" value="PDH_C"/>
</dbReference>
<dbReference type="Proteomes" id="UP000070539">
    <property type="component" value="Unassembled WGS sequence"/>
</dbReference>
<keyword evidence="2" id="KW-0560">Oxidoreductase</keyword>
<protein>
    <submittedName>
        <fullName evidence="5">Prephenate dehydrogenase</fullName>
    </submittedName>
</protein>
<dbReference type="InterPro" id="IPR046826">
    <property type="entry name" value="PDH_N"/>
</dbReference>
<dbReference type="InterPro" id="IPR008927">
    <property type="entry name" value="6-PGluconate_DH-like_C_sf"/>
</dbReference>
<comment type="similarity">
    <text evidence="1">Belongs to the prephenate/arogenate dehydrogenase family.</text>
</comment>